<evidence type="ECO:0000256" key="2">
    <source>
        <dbReference type="SAM" id="MobiDB-lite"/>
    </source>
</evidence>
<evidence type="ECO:0000259" key="3">
    <source>
        <dbReference type="PROSITE" id="PS50105"/>
    </source>
</evidence>
<dbReference type="PROSITE" id="PS50105">
    <property type="entry name" value="SAM_DOMAIN"/>
    <property type="match status" value="1"/>
</dbReference>
<feature type="region of interest" description="Disordered" evidence="2">
    <location>
        <begin position="171"/>
        <end position="199"/>
    </location>
</feature>
<dbReference type="EMBL" id="BT135847">
    <property type="protein sequence ID" value="AFK35642.1"/>
    <property type="molecule type" value="mRNA"/>
</dbReference>
<dbReference type="Gene3D" id="1.10.150.50">
    <property type="entry name" value="Transcription Factor, Ets-1"/>
    <property type="match status" value="1"/>
</dbReference>
<dbReference type="InterPro" id="IPR013761">
    <property type="entry name" value="SAM/pointed_sf"/>
</dbReference>
<evidence type="ECO:0000256" key="1">
    <source>
        <dbReference type="ARBA" id="ARBA00022737"/>
    </source>
</evidence>
<dbReference type="FunFam" id="1.10.150.50:FF:000077">
    <property type="entry name" value="DDHD domain-containing 2"/>
    <property type="match status" value="1"/>
</dbReference>
<feature type="region of interest" description="Disordered" evidence="2">
    <location>
        <begin position="219"/>
        <end position="238"/>
    </location>
</feature>
<proteinExistence type="evidence at transcript level"/>
<keyword evidence="1" id="KW-0677">Repeat</keyword>
<dbReference type="KEGG" id="lja:130739942"/>
<dbReference type="SMART" id="SM00454">
    <property type="entry name" value="SAM"/>
    <property type="match status" value="1"/>
</dbReference>
<dbReference type="OrthoDB" id="76949at2759"/>
<name>I3S5V0_LOTJA</name>
<feature type="compositionally biased region" description="Basic and acidic residues" evidence="2">
    <location>
        <begin position="132"/>
        <end position="141"/>
    </location>
</feature>
<dbReference type="PANTHER" id="PTHR10627">
    <property type="entry name" value="SCP160"/>
    <property type="match status" value="1"/>
</dbReference>
<dbReference type="RefSeq" id="XP_057448402.1">
    <property type="nucleotide sequence ID" value="XM_057592419.1"/>
</dbReference>
<feature type="compositionally biased region" description="Basic and acidic residues" evidence="2">
    <location>
        <begin position="68"/>
        <end position="83"/>
    </location>
</feature>
<evidence type="ECO:0000313" key="4">
    <source>
        <dbReference type="EMBL" id="AFK35642.1"/>
    </source>
</evidence>
<accession>I3S5V0</accession>
<dbReference type="SUPFAM" id="SSF47769">
    <property type="entry name" value="SAM/Pointed domain"/>
    <property type="match status" value="1"/>
</dbReference>
<feature type="compositionally biased region" description="Polar residues" evidence="2">
    <location>
        <begin position="181"/>
        <end position="191"/>
    </location>
</feature>
<dbReference type="Pfam" id="PF00536">
    <property type="entry name" value="SAM_1"/>
    <property type="match status" value="1"/>
</dbReference>
<feature type="region of interest" description="Disordered" evidence="2">
    <location>
        <begin position="95"/>
        <end position="156"/>
    </location>
</feature>
<dbReference type="InterPro" id="IPR001660">
    <property type="entry name" value="SAM"/>
</dbReference>
<protein>
    <recommendedName>
        <fullName evidence="3">SAM domain-containing protein</fullName>
    </recommendedName>
</protein>
<dbReference type="PANTHER" id="PTHR10627:SF74">
    <property type="entry name" value="OS08G0526500 PROTEIN"/>
    <property type="match status" value="1"/>
</dbReference>
<dbReference type="AlphaFoldDB" id="I3S5V0"/>
<reference evidence="4" key="1">
    <citation type="submission" date="2012-05" db="EMBL/GenBank/DDBJ databases">
        <authorList>
            <person name="Krishnakumar V."/>
            <person name="Cheung F."/>
            <person name="Xiao Y."/>
            <person name="Chan A."/>
            <person name="Moskal W.A."/>
            <person name="Town C.D."/>
        </authorList>
    </citation>
    <scope>NUCLEOTIDE SEQUENCE</scope>
</reference>
<feature type="domain" description="SAM" evidence="3">
    <location>
        <begin position="274"/>
        <end position="337"/>
    </location>
</feature>
<feature type="region of interest" description="Disordered" evidence="2">
    <location>
        <begin position="32"/>
        <end position="83"/>
    </location>
</feature>
<feature type="region of interest" description="Disordered" evidence="2">
    <location>
        <begin position="245"/>
        <end position="275"/>
    </location>
</feature>
<sequence length="338" mass="37164">MSDTSRGRVTITLGRSGQVVKRDVSGADVAFSSSVSSAGSKRSVRDRIGSNADSSMWHGNGLASNKRQRGDMSSRNGLDDGRIGKDDLRLKLIQKSASRQAESNDKKRHGDLREKLSKAVQPPRDSFNSKPRMPEPRERSLLRQLPPARSSDDLMRMESMRSSYSPWTLDHIRQRSPDGFPSTSRGISPQRNAGDLQRRPLNRTYDSARSVPYVGRDVLETSRPPSTAPASFMSRSTMSTLPPVTAKSVASHPGQLPPSSSVAPRASYAGDEHQSQQTVDGLLHALGLGKYVILFKAEEVDMTALKQMGENDLKELGIPMGPRKKILLALMPRTKRPH</sequence>
<feature type="compositionally biased region" description="Polar residues" evidence="2">
    <location>
        <begin position="223"/>
        <end position="238"/>
    </location>
</feature>
<dbReference type="GeneID" id="130739942"/>
<organism evidence="4">
    <name type="scientific">Lotus japonicus</name>
    <name type="common">Lotus corniculatus var. japonicus</name>
    <dbReference type="NCBI Taxonomy" id="34305"/>
    <lineage>
        <taxon>Eukaryota</taxon>
        <taxon>Viridiplantae</taxon>
        <taxon>Streptophyta</taxon>
        <taxon>Embryophyta</taxon>
        <taxon>Tracheophyta</taxon>
        <taxon>Spermatophyta</taxon>
        <taxon>Magnoliopsida</taxon>
        <taxon>eudicotyledons</taxon>
        <taxon>Gunneridae</taxon>
        <taxon>Pentapetalae</taxon>
        <taxon>rosids</taxon>
        <taxon>fabids</taxon>
        <taxon>Fabales</taxon>
        <taxon>Fabaceae</taxon>
        <taxon>Papilionoideae</taxon>
        <taxon>50 kb inversion clade</taxon>
        <taxon>NPAAA clade</taxon>
        <taxon>Hologalegina</taxon>
        <taxon>robinioid clade</taxon>
        <taxon>Loteae</taxon>
        <taxon>Lotus</taxon>
    </lineage>
</organism>